<sequence length="90" mass="9364">MESILERIAEIREGEIDMSEPNYKPDEHHDTDKEFKQQENAQGVTGKVQKDHRGGGEGGSKGGNVGPNTGIGGGQGTNGGVGTNGSRQGS</sequence>
<evidence type="ECO:0000256" key="1">
    <source>
        <dbReference type="SAM" id="MobiDB-lite"/>
    </source>
</evidence>
<proteinExistence type="predicted"/>
<dbReference type="Proteomes" id="UP000321306">
    <property type="component" value="Unassembled WGS sequence"/>
</dbReference>
<feature type="region of interest" description="Disordered" evidence="1">
    <location>
        <begin position="1"/>
        <end position="90"/>
    </location>
</feature>
<reference evidence="2 3" key="1">
    <citation type="submission" date="2019-07" db="EMBL/GenBank/DDBJ databases">
        <title>Whole genome shotgun sequence of Deinococcus cellulosilyticus NBRC 106333.</title>
        <authorList>
            <person name="Hosoyama A."/>
            <person name="Uohara A."/>
            <person name="Ohji S."/>
            <person name="Ichikawa N."/>
        </authorList>
    </citation>
    <scope>NUCLEOTIDE SEQUENCE [LARGE SCALE GENOMIC DNA]</scope>
    <source>
        <strain evidence="2 3">NBRC 106333</strain>
    </source>
</reference>
<name>A0A511N5Q1_DEIC1</name>
<protein>
    <submittedName>
        <fullName evidence="2">Uncharacterized protein</fullName>
    </submittedName>
</protein>
<keyword evidence="3" id="KW-1185">Reference proteome</keyword>
<feature type="compositionally biased region" description="Basic and acidic residues" evidence="1">
    <location>
        <begin position="1"/>
        <end position="15"/>
    </location>
</feature>
<dbReference type="AlphaFoldDB" id="A0A511N5Q1"/>
<comment type="caution">
    <text evidence="2">The sequence shown here is derived from an EMBL/GenBank/DDBJ whole genome shotgun (WGS) entry which is preliminary data.</text>
</comment>
<dbReference type="EMBL" id="BJXB01000015">
    <property type="protein sequence ID" value="GEM47731.1"/>
    <property type="molecule type" value="Genomic_DNA"/>
</dbReference>
<evidence type="ECO:0000313" key="2">
    <source>
        <dbReference type="EMBL" id="GEM47731.1"/>
    </source>
</evidence>
<evidence type="ECO:0000313" key="3">
    <source>
        <dbReference type="Proteomes" id="UP000321306"/>
    </source>
</evidence>
<feature type="compositionally biased region" description="Basic and acidic residues" evidence="1">
    <location>
        <begin position="23"/>
        <end position="37"/>
    </location>
</feature>
<organism evidence="2 3">
    <name type="scientific">Deinococcus cellulosilyticus (strain DSM 18568 / NBRC 106333 / KACC 11606 / 5516J-15)</name>
    <dbReference type="NCBI Taxonomy" id="1223518"/>
    <lineage>
        <taxon>Bacteria</taxon>
        <taxon>Thermotogati</taxon>
        <taxon>Deinococcota</taxon>
        <taxon>Deinococci</taxon>
        <taxon>Deinococcales</taxon>
        <taxon>Deinococcaceae</taxon>
        <taxon>Deinococcus</taxon>
    </lineage>
</organism>
<gene>
    <name evidence="2" type="ORF">DC3_33660</name>
</gene>
<accession>A0A511N5Q1</accession>
<feature type="compositionally biased region" description="Gly residues" evidence="1">
    <location>
        <begin position="56"/>
        <end position="83"/>
    </location>
</feature>